<dbReference type="InterPro" id="IPR043519">
    <property type="entry name" value="NT_sf"/>
</dbReference>
<proteinExistence type="predicted"/>
<dbReference type="Gene3D" id="3.30.460.10">
    <property type="entry name" value="Beta Polymerase, domain 2"/>
    <property type="match status" value="1"/>
</dbReference>
<dbReference type="InterPro" id="IPR041633">
    <property type="entry name" value="Polbeta"/>
</dbReference>
<accession>A0A1G8KDU0</accession>
<dbReference type="Proteomes" id="UP000198853">
    <property type="component" value="Unassembled WGS sequence"/>
</dbReference>
<dbReference type="OrthoDB" id="9816197at2"/>
<name>A0A1G8KDU0_9BACI</name>
<keyword evidence="2" id="KW-0808">Transferase</keyword>
<dbReference type="AlphaFoldDB" id="A0A1G8KDU0"/>
<keyword evidence="3" id="KW-1185">Reference proteome</keyword>
<evidence type="ECO:0000313" key="3">
    <source>
        <dbReference type="Proteomes" id="UP000198853"/>
    </source>
</evidence>
<sequence length="107" mass="12193">MDHGKIEQIVKQYAELVAEEFSVDMVVLFGSYANGTARTDSDIDVAVIVDEIEGDFLESSARLFHLTWNIDVRMEPIILEKKDKRSGFLEEIKKTGQIIYKRDQALA</sequence>
<evidence type="ECO:0000313" key="2">
    <source>
        <dbReference type="EMBL" id="SDI41573.1"/>
    </source>
</evidence>
<protein>
    <submittedName>
        <fullName evidence="2">Nucleotidyltransferase domain-containing protein</fullName>
    </submittedName>
</protein>
<organism evidence="2 3">
    <name type="scientific">Natribacillus halophilus</name>
    <dbReference type="NCBI Taxonomy" id="549003"/>
    <lineage>
        <taxon>Bacteria</taxon>
        <taxon>Bacillati</taxon>
        <taxon>Bacillota</taxon>
        <taxon>Bacilli</taxon>
        <taxon>Bacillales</taxon>
        <taxon>Bacillaceae</taxon>
        <taxon>Natribacillus</taxon>
    </lineage>
</organism>
<dbReference type="RefSeq" id="WP_090395981.1">
    <property type="nucleotide sequence ID" value="NZ_FNEN01000002.1"/>
</dbReference>
<dbReference type="InterPro" id="IPR052548">
    <property type="entry name" value="Type_VII_TA_antitoxin"/>
</dbReference>
<dbReference type="PANTHER" id="PTHR33933">
    <property type="entry name" value="NUCLEOTIDYLTRANSFERASE"/>
    <property type="match status" value="1"/>
</dbReference>
<gene>
    <name evidence="2" type="ORF">SAMN04488123_10248</name>
</gene>
<evidence type="ECO:0000259" key="1">
    <source>
        <dbReference type="Pfam" id="PF18765"/>
    </source>
</evidence>
<dbReference type="CDD" id="cd05403">
    <property type="entry name" value="NT_KNTase_like"/>
    <property type="match status" value="1"/>
</dbReference>
<feature type="domain" description="Polymerase beta nucleotidyltransferase" evidence="1">
    <location>
        <begin position="14"/>
        <end position="104"/>
    </location>
</feature>
<dbReference type="GO" id="GO:0016740">
    <property type="term" value="F:transferase activity"/>
    <property type="evidence" value="ECO:0007669"/>
    <property type="project" value="UniProtKB-KW"/>
</dbReference>
<dbReference type="Pfam" id="PF18765">
    <property type="entry name" value="Polbeta"/>
    <property type="match status" value="1"/>
</dbReference>
<dbReference type="PANTHER" id="PTHR33933:SF1">
    <property type="entry name" value="PROTEIN ADENYLYLTRANSFERASE MNTA-RELATED"/>
    <property type="match status" value="1"/>
</dbReference>
<dbReference type="SUPFAM" id="SSF81301">
    <property type="entry name" value="Nucleotidyltransferase"/>
    <property type="match status" value="1"/>
</dbReference>
<dbReference type="EMBL" id="FNEN01000002">
    <property type="protein sequence ID" value="SDI41573.1"/>
    <property type="molecule type" value="Genomic_DNA"/>
</dbReference>
<reference evidence="2 3" key="1">
    <citation type="submission" date="2016-10" db="EMBL/GenBank/DDBJ databases">
        <authorList>
            <person name="de Groot N.N."/>
        </authorList>
    </citation>
    <scope>NUCLEOTIDE SEQUENCE [LARGE SCALE GENOMIC DNA]</scope>
    <source>
        <strain evidence="2 3">DSM 21771</strain>
    </source>
</reference>